<evidence type="ECO:0000313" key="1">
    <source>
        <dbReference type="EMBL" id="PYD75244.1"/>
    </source>
</evidence>
<organism evidence="1 2">
    <name type="scientific">Novacetimonas pomaceti</name>
    <dbReference type="NCBI Taxonomy" id="2021998"/>
    <lineage>
        <taxon>Bacteria</taxon>
        <taxon>Pseudomonadati</taxon>
        <taxon>Pseudomonadota</taxon>
        <taxon>Alphaproteobacteria</taxon>
        <taxon>Acetobacterales</taxon>
        <taxon>Acetobacteraceae</taxon>
        <taxon>Novacetimonas</taxon>
    </lineage>
</organism>
<dbReference type="Pfam" id="PF00756">
    <property type="entry name" value="Esterase"/>
    <property type="match status" value="1"/>
</dbReference>
<reference evidence="1 2" key="1">
    <citation type="submission" date="2017-07" db="EMBL/GenBank/DDBJ databases">
        <title>A draft genome sequence of Komagataeibacter sp. T5K1.</title>
        <authorList>
            <person name="Skraban J."/>
            <person name="Cleenwerck I."/>
            <person name="Vandamme P."/>
            <person name="Trcek J."/>
        </authorList>
    </citation>
    <scope>NUCLEOTIDE SEQUENCE [LARGE SCALE GENOMIC DNA]</scope>
    <source>
        <strain evidence="1 2">T5K1</strain>
    </source>
</reference>
<dbReference type="SUPFAM" id="SSF53474">
    <property type="entry name" value="alpha/beta-Hydrolases"/>
    <property type="match status" value="1"/>
</dbReference>
<evidence type="ECO:0000313" key="2">
    <source>
        <dbReference type="Proteomes" id="UP000247609"/>
    </source>
</evidence>
<dbReference type="InterPro" id="IPR029058">
    <property type="entry name" value="AB_hydrolase_fold"/>
</dbReference>
<dbReference type="PANTHER" id="PTHR48098:SF3">
    <property type="entry name" value="IRON(III) ENTEROBACTIN ESTERASE"/>
    <property type="match status" value="1"/>
</dbReference>
<dbReference type="EMBL" id="NOXG01000012">
    <property type="protein sequence ID" value="PYD75244.1"/>
    <property type="molecule type" value="Genomic_DNA"/>
</dbReference>
<dbReference type="PANTHER" id="PTHR48098">
    <property type="entry name" value="ENTEROCHELIN ESTERASE-RELATED"/>
    <property type="match status" value="1"/>
</dbReference>
<dbReference type="AlphaFoldDB" id="A0A318QBN3"/>
<dbReference type="InterPro" id="IPR000801">
    <property type="entry name" value="Esterase-like"/>
</dbReference>
<dbReference type="InterPro" id="IPR050583">
    <property type="entry name" value="Mycobacterial_A85_antigen"/>
</dbReference>
<gene>
    <name evidence="1" type="ORF">CFR71_10490</name>
</gene>
<proteinExistence type="predicted"/>
<dbReference type="Gene3D" id="3.40.50.1820">
    <property type="entry name" value="alpha/beta hydrolase"/>
    <property type="match status" value="1"/>
</dbReference>
<dbReference type="Proteomes" id="UP000247609">
    <property type="component" value="Unassembled WGS sequence"/>
</dbReference>
<accession>A0A318QBN3</accession>
<protein>
    <submittedName>
        <fullName evidence="1">Esterase</fullName>
    </submittedName>
</protein>
<name>A0A318QBN3_9PROT</name>
<sequence length="443" mass="48076">MENGIRILILGFRTRLSFPLIIGALCLVAPWRQARADCQSLRIPQPPVANTTRPQAPFFIDLSGMTLDRMPPRRDPHDAHYPAARDLPDGSVPPVTVNGNFVLGPTHPVAPEFATAASVPHGRVVSFTMDSGHSVLFRNGIARDDPDNCPNGAIYTAHSEPGDPSDLRLMASHPAPWTRQVDVYVPAQYRAGTRAPFVVFGDGGADGIYPGRDLFAVLDVLIASHRLPPMIAIGIGAGGQDAQGSERGLEYDTASGTYAEWVEREVLPLAQQQAGVSLTRDPDGRATMGVSSSGGAAFGMAWFHPDLYHRVLAYSPTLTNQQWPHDPAMPGGAWQYHSPWAGAPNATGKQPGAPLMPDAPRAPIRFWFAAGDQDLFYPAPAMPDGMHDWVLASENMARVLGRKGYDYQFVLSRNAGHIDGATIAQTLPEALLWLWRDYTPKQD</sequence>
<comment type="caution">
    <text evidence="1">The sequence shown here is derived from an EMBL/GenBank/DDBJ whole genome shotgun (WGS) entry which is preliminary data.</text>
</comment>